<feature type="region of interest" description="Disordered" evidence="4">
    <location>
        <begin position="40"/>
        <end position="68"/>
    </location>
</feature>
<keyword evidence="7" id="KW-1185">Reference proteome</keyword>
<feature type="compositionally biased region" description="Low complexity" evidence="4">
    <location>
        <begin position="44"/>
        <end position="68"/>
    </location>
</feature>
<dbReference type="GO" id="GO:0000492">
    <property type="term" value="P:box C/D snoRNP assembly"/>
    <property type="evidence" value="ECO:0007669"/>
    <property type="project" value="TreeGrafter"/>
</dbReference>
<dbReference type="RefSeq" id="XP_020435037.1">
    <property type="nucleotide sequence ID" value="XM_020574623.1"/>
</dbReference>
<dbReference type="Proteomes" id="UP000001396">
    <property type="component" value="Unassembled WGS sequence"/>
</dbReference>
<evidence type="ECO:0000256" key="4">
    <source>
        <dbReference type="SAM" id="MobiDB-lite"/>
    </source>
</evidence>
<dbReference type="GO" id="GO:0008270">
    <property type="term" value="F:zinc ion binding"/>
    <property type="evidence" value="ECO:0007669"/>
    <property type="project" value="UniProtKB-KW"/>
</dbReference>
<dbReference type="FunCoup" id="D3B6F0">
    <property type="interactions" value="525"/>
</dbReference>
<evidence type="ECO:0000259" key="5">
    <source>
        <dbReference type="Pfam" id="PF04438"/>
    </source>
</evidence>
<keyword evidence="3" id="KW-0862">Zinc</keyword>
<keyword evidence="1" id="KW-0479">Metal-binding</keyword>
<dbReference type="AlphaFoldDB" id="D3B6F0"/>
<accession>D3B6F0</accession>
<gene>
    <name evidence="6" type="ORF">PPL_03698</name>
</gene>
<reference evidence="6 7" key="1">
    <citation type="journal article" date="2011" name="Genome Res.">
        <title>Phylogeny-wide analysis of social amoeba genomes highlights ancient origins for complex intercellular communication.</title>
        <authorList>
            <person name="Heidel A.J."/>
            <person name="Lawal H.M."/>
            <person name="Felder M."/>
            <person name="Schilde C."/>
            <person name="Helps N.R."/>
            <person name="Tunggal B."/>
            <person name="Rivero F."/>
            <person name="John U."/>
            <person name="Schleicher M."/>
            <person name="Eichinger L."/>
            <person name="Platzer M."/>
            <person name="Noegel A.A."/>
            <person name="Schaap P."/>
            <person name="Gloeckner G."/>
        </authorList>
    </citation>
    <scope>NUCLEOTIDE SEQUENCE [LARGE SCALE GENOMIC DNA]</scope>
    <source>
        <strain evidence="7">ATCC 26659 / Pp 5 / PN500</strain>
    </source>
</reference>
<comment type="caution">
    <text evidence="6">The sequence shown here is derived from an EMBL/GenBank/DDBJ whole genome shotgun (WGS) entry which is preliminary data.</text>
</comment>
<dbReference type="CDD" id="cd23024">
    <property type="entry name" value="zf-HIT_ZNHIT2-3"/>
    <property type="match status" value="1"/>
</dbReference>
<evidence type="ECO:0000313" key="7">
    <source>
        <dbReference type="Proteomes" id="UP000001396"/>
    </source>
</evidence>
<dbReference type="GeneID" id="31359185"/>
<dbReference type="GO" id="GO:0005634">
    <property type="term" value="C:nucleus"/>
    <property type="evidence" value="ECO:0007669"/>
    <property type="project" value="TreeGrafter"/>
</dbReference>
<dbReference type="PANTHER" id="PTHR13483:SF11">
    <property type="entry name" value="ZINC FINGER HIT DOMAIN-CONTAINING PROTEIN 3"/>
    <property type="match status" value="1"/>
</dbReference>
<dbReference type="InParanoid" id="D3B6F0"/>
<dbReference type="EMBL" id="ADBJ01000017">
    <property type="protein sequence ID" value="EFA82920.1"/>
    <property type="molecule type" value="Genomic_DNA"/>
</dbReference>
<dbReference type="GO" id="GO:0048254">
    <property type="term" value="P:snoRNA localization"/>
    <property type="evidence" value="ECO:0007669"/>
    <property type="project" value="TreeGrafter"/>
</dbReference>
<dbReference type="GO" id="GO:0000463">
    <property type="term" value="P:maturation of LSU-rRNA from tricistronic rRNA transcript (SSU-rRNA, 5.8S rRNA, LSU-rRNA)"/>
    <property type="evidence" value="ECO:0007669"/>
    <property type="project" value="TreeGrafter"/>
</dbReference>
<dbReference type="SUPFAM" id="SSF144232">
    <property type="entry name" value="HIT/MYND zinc finger-like"/>
    <property type="match status" value="1"/>
</dbReference>
<dbReference type="InterPro" id="IPR007529">
    <property type="entry name" value="Znf_HIT"/>
</dbReference>
<dbReference type="Pfam" id="PF04438">
    <property type="entry name" value="zf-HIT"/>
    <property type="match status" value="1"/>
</dbReference>
<evidence type="ECO:0000256" key="1">
    <source>
        <dbReference type="ARBA" id="ARBA00022723"/>
    </source>
</evidence>
<sequence length="166" mass="18815">MSSSLSLCSICNQSESKYGCTQCKAIRYCSLNCYNKHKIDTDNHSNNNNNNNNNNILKSNSNDNSLNKVETTTTTSVSFYKKVSEEQFNLLDESKYIQDAIDHKELKSLILEIDSVDDESQKILLLNKYRDTIPEFNQFVLKMLATIGTLDNLTVNETGELIPKDA</sequence>
<feature type="domain" description="HIT-type" evidence="5">
    <location>
        <begin position="6"/>
        <end position="35"/>
    </location>
</feature>
<dbReference type="InterPro" id="IPR051639">
    <property type="entry name" value="BCD1"/>
</dbReference>
<evidence type="ECO:0000256" key="2">
    <source>
        <dbReference type="ARBA" id="ARBA00022771"/>
    </source>
</evidence>
<dbReference type="Gene3D" id="3.30.60.190">
    <property type="match status" value="1"/>
</dbReference>
<name>D3B6F0_HETP5</name>
<dbReference type="OMA" id="INCSICF"/>
<protein>
    <recommendedName>
        <fullName evidence="5">HIT-type domain-containing protein</fullName>
    </recommendedName>
</protein>
<dbReference type="PANTHER" id="PTHR13483">
    <property type="entry name" value="BOX C_D SNORNA PROTEIN 1-RELATED"/>
    <property type="match status" value="1"/>
</dbReference>
<evidence type="ECO:0000256" key="3">
    <source>
        <dbReference type="ARBA" id="ARBA00022833"/>
    </source>
</evidence>
<evidence type="ECO:0000313" key="6">
    <source>
        <dbReference type="EMBL" id="EFA82920.1"/>
    </source>
</evidence>
<dbReference type="GO" id="GO:0070761">
    <property type="term" value="C:pre-snoRNP complex"/>
    <property type="evidence" value="ECO:0007669"/>
    <property type="project" value="TreeGrafter"/>
</dbReference>
<organism evidence="6 7">
    <name type="scientific">Heterostelium pallidum (strain ATCC 26659 / Pp 5 / PN500)</name>
    <name type="common">Cellular slime mold</name>
    <name type="synonym">Polysphondylium pallidum</name>
    <dbReference type="NCBI Taxonomy" id="670386"/>
    <lineage>
        <taxon>Eukaryota</taxon>
        <taxon>Amoebozoa</taxon>
        <taxon>Evosea</taxon>
        <taxon>Eumycetozoa</taxon>
        <taxon>Dictyostelia</taxon>
        <taxon>Acytosteliales</taxon>
        <taxon>Acytosteliaceae</taxon>
        <taxon>Heterostelium</taxon>
    </lineage>
</organism>
<proteinExistence type="predicted"/>
<keyword evidence="2" id="KW-0863">Zinc-finger</keyword>